<accession>K1U8E8</accession>
<protein>
    <recommendedName>
        <fullName evidence="2">LemA family protein</fullName>
    </recommendedName>
</protein>
<gene>
    <name evidence="1" type="ORF">OBE_00934</name>
</gene>
<name>K1U8E8_9ZZZZ</name>
<organism evidence="1">
    <name type="scientific">human gut metagenome</name>
    <dbReference type="NCBI Taxonomy" id="408170"/>
    <lineage>
        <taxon>unclassified sequences</taxon>
        <taxon>metagenomes</taxon>
        <taxon>organismal metagenomes</taxon>
    </lineage>
</organism>
<sequence>LFNFNVMPKFEAAAGTEKAPDLDI</sequence>
<dbReference type="EMBL" id="AJWZ01000634">
    <property type="protein sequence ID" value="EKC76254.1"/>
    <property type="molecule type" value="Genomic_DNA"/>
</dbReference>
<evidence type="ECO:0000313" key="1">
    <source>
        <dbReference type="EMBL" id="EKC76254.1"/>
    </source>
</evidence>
<proteinExistence type="predicted"/>
<evidence type="ECO:0008006" key="2">
    <source>
        <dbReference type="Google" id="ProtNLM"/>
    </source>
</evidence>
<comment type="caution">
    <text evidence="1">The sequence shown here is derived from an EMBL/GenBank/DDBJ whole genome shotgun (WGS) entry which is preliminary data.</text>
</comment>
<feature type="non-terminal residue" evidence="1">
    <location>
        <position position="1"/>
    </location>
</feature>
<dbReference type="AlphaFoldDB" id="K1U8E8"/>
<reference evidence="1" key="1">
    <citation type="journal article" date="2013" name="Environ. Microbiol.">
        <title>Microbiota from the distal guts of lean and obese adolescents exhibit partial functional redundancy besides clear differences in community structure.</title>
        <authorList>
            <person name="Ferrer M."/>
            <person name="Ruiz A."/>
            <person name="Lanza F."/>
            <person name="Haange S.B."/>
            <person name="Oberbach A."/>
            <person name="Till H."/>
            <person name="Bargiela R."/>
            <person name="Campoy C."/>
            <person name="Segura M.T."/>
            <person name="Richter M."/>
            <person name="von Bergen M."/>
            <person name="Seifert J."/>
            <person name="Suarez A."/>
        </authorList>
    </citation>
    <scope>NUCLEOTIDE SEQUENCE</scope>
</reference>